<feature type="compositionally biased region" description="Basic and acidic residues" evidence="1">
    <location>
        <begin position="138"/>
        <end position="165"/>
    </location>
</feature>
<name>A0ABQ5HNT4_9ASTR</name>
<gene>
    <name evidence="2" type="ORF">Tco_1070674</name>
</gene>
<reference evidence="2" key="2">
    <citation type="submission" date="2022-01" db="EMBL/GenBank/DDBJ databases">
        <authorList>
            <person name="Yamashiro T."/>
            <person name="Shiraishi A."/>
            <person name="Satake H."/>
            <person name="Nakayama K."/>
        </authorList>
    </citation>
    <scope>NUCLEOTIDE SEQUENCE</scope>
</reference>
<evidence type="ECO:0000256" key="1">
    <source>
        <dbReference type="SAM" id="MobiDB-lite"/>
    </source>
</evidence>
<dbReference type="EMBL" id="BQNB010019779">
    <property type="protein sequence ID" value="GJT88957.1"/>
    <property type="molecule type" value="Genomic_DNA"/>
</dbReference>
<proteinExistence type="predicted"/>
<protein>
    <submittedName>
        <fullName evidence="2">Uncharacterized protein</fullName>
    </submittedName>
</protein>
<feature type="region of interest" description="Disordered" evidence="1">
    <location>
        <begin position="129"/>
        <end position="165"/>
    </location>
</feature>
<feature type="compositionally biased region" description="Polar residues" evidence="1">
    <location>
        <begin position="68"/>
        <end position="79"/>
    </location>
</feature>
<comment type="caution">
    <text evidence="2">The sequence shown here is derived from an EMBL/GenBank/DDBJ whole genome shotgun (WGS) entry which is preliminary data.</text>
</comment>
<dbReference type="Proteomes" id="UP001151760">
    <property type="component" value="Unassembled WGS sequence"/>
</dbReference>
<keyword evidence="3" id="KW-1185">Reference proteome</keyword>
<evidence type="ECO:0000313" key="3">
    <source>
        <dbReference type="Proteomes" id="UP001151760"/>
    </source>
</evidence>
<sequence length="371" mass="41110">MGAAGYAYLAVPVRMYTPVFVDPEISTQADGAQSSRVPVSLPEDPYEAISTIPACHVEESEDSDMSGARSTSWDSTTPLSPDHPLTNATPVLVPSLHRTTPFCKRFRSSYESSPSPSSNLIVQKRYRGHELDDESHELDDKSHELDDKSCGIEDESHGLNDEGRRVESDRLGLEEEAALEGQQRAAPVVETAVGQGSGFVPEPERPERVSVRRQPTITTWTDSEDGRTYIDIPTYPPPAPPVQTPPSPEWPSGSLLIYPAPFAIPSPMISLTVPSTIASPVATLTTTIPVNEDQFIEIDMDVKELYNRSGAVRDAIFSQRYRLKSLEHEQERTAMTLVHDLLVQQATLQSELQEMRGRVTALEQERDRMEQ</sequence>
<evidence type="ECO:0000313" key="2">
    <source>
        <dbReference type="EMBL" id="GJT88957.1"/>
    </source>
</evidence>
<organism evidence="2 3">
    <name type="scientific">Tanacetum coccineum</name>
    <dbReference type="NCBI Taxonomy" id="301880"/>
    <lineage>
        <taxon>Eukaryota</taxon>
        <taxon>Viridiplantae</taxon>
        <taxon>Streptophyta</taxon>
        <taxon>Embryophyta</taxon>
        <taxon>Tracheophyta</taxon>
        <taxon>Spermatophyta</taxon>
        <taxon>Magnoliopsida</taxon>
        <taxon>eudicotyledons</taxon>
        <taxon>Gunneridae</taxon>
        <taxon>Pentapetalae</taxon>
        <taxon>asterids</taxon>
        <taxon>campanulids</taxon>
        <taxon>Asterales</taxon>
        <taxon>Asteraceae</taxon>
        <taxon>Asteroideae</taxon>
        <taxon>Anthemideae</taxon>
        <taxon>Anthemidinae</taxon>
        <taxon>Tanacetum</taxon>
    </lineage>
</organism>
<accession>A0ABQ5HNT4</accession>
<reference evidence="2" key="1">
    <citation type="journal article" date="2022" name="Int. J. Mol. Sci.">
        <title>Draft Genome of Tanacetum Coccineum: Genomic Comparison of Closely Related Tanacetum-Family Plants.</title>
        <authorList>
            <person name="Yamashiro T."/>
            <person name="Shiraishi A."/>
            <person name="Nakayama K."/>
            <person name="Satake H."/>
        </authorList>
    </citation>
    <scope>NUCLEOTIDE SEQUENCE</scope>
</reference>
<feature type="region of interest" description="Disordered" evidence="1">
    <location>
        <begin position="55"/>
        <end position="92"/>
    </location>
</feature>